<feature type="non-terminal residue" evidence="2">
    <location>
        <position position="364"/>
    </location>
</feature>
<gene>
    <name evidence="2" type="ORF">CAOG_010254</name>
</gene>
<protein>
    <submittedName>
        <fullName evidence="2">Uncharacterized protein</fullName>
    </submittedName>
</protein>
<dbReference type="AlphaFoldDB" id="A0A0D2W259"/>
<evidence type="ECO:0000256" key="1">
    <source>
        <dbReference type="SAM" id="MobiDB-lite"/>
    </source>
</evidence>
<feature type="compositionally biased region" description="Low complexity" evidence="1">
    <location>
        <begin position="60"/>
        <end position="69"/>
    </location>
</feature>
<evidence type="ECO:0000313" key="3">
    <source>
        <dbReference type="Proteomes" id="UP000008743"/>
    </source>
</evidence>
<dbReference type="EMBL" id="KE346443">
    <property type="protein sequence ID" value="KJE98457.1"/>
    <property type="molecule type" value="Genomic_DNA"/>
</dbReference>
<reference evidence="3" key="1">
    <citation type="submission" date="2011-02" db="EMBL/GenBank/DDBJ databases">
        <title>The Genome Sequence of Capsaspora owczarzaki ATCC 30864.</title>
        <authorList>
            <person name="Russ C."/>
            <person name="Cuomo C."/>
            <person name="Burger G."/>
            <person name="Gray M.W."/>
            <person name="Holland P.W.H."/>
            <person name="King N."/>
            <person name="Lang F.B.F."/>
            <person name="Roger A.J."/>
            <person name="Ruiz-Trillo I."/>
            <person name="Young S.K."/>
            <person name="Zeng Q."/>
            <person name="Gargeya S."/>
            <person name="Alvarado L."/>
            <person name="Berlin A."/>
            <person name="Chapman S.B."/>
            <person name="Chen Z."/>
            <person name="Freedman E."/>
            <person name="Gellesch M."/>
            <person name="Goldberg J."/>
            <person name="Griggs A."/>
            <person name="Gujja S."/>
            <person name="Heilman E."/>
            <person name="Heiman D."/>
            <person name="Howarth C."/>
            <person name="Mehta T."/>
            <person name="Neiman D."/>
            <person name="Pearson M."/>
            <person name="Roberts A."/>
            <person name="Saif S."/>
            <person name="Shea T."/>
            <person name="Shenoy N."/>
            <person name="Sisk P."/>
            <person name="Stolte C."/>
            <person name="Sykes S."/>
            <person name="White J."/>
            <person name="Yandava C."/>
            <person name="Haas B."/>
            <person name="Nusbaum C."/>
            <person name="Birren B."/>
        </authorList>
    </citation>
    <scope>NUCLEOTIDE SEQUENCE</scope>
    <source>
        <strain evidence="3">ATCC 30864</strain>
    </source>
</reference>
<keyword evidence="3" id="KW-1185">Reference proteome</keyword>
<feature type="region of interest" description="Disordered" evidence="1">
    <location>
        <begin position="1"/>
        <end position="209"/>
    </location>
</feature>
<evidence type="ECO:0000313" key="2">
    <source>
        <dbReference type="EMBL" id="KJE98457.1"/>
    </source>
</evidence>
<accession>A0A0D2W259</accession>
<sequence length="364" mass="38917">MGGNGGAGASSGQNDSLPTQDHQIAVPDGNGSADAYGLPVRRRPPPRNLVGSSGLAVLDSTPASASSAQLPPPGPSAEDEPRPPTRGPSPMRTGEISYAEIVGATRTQLMQTASSEGAASSHRSSAFQPVHATQQAQSQGSQQPQRVQPQPQRQATPAASSSSAPSGEDGSSARKRPRVDGSTDETEVNELSPNVDIEASASRTQHKQRKENELQARIKASRAHNNVLILPQFPRPTTQAEMKKFAQRIQGIANTKYVVEIVEISAKLGRINLVFESEEHANKMVNELVEINGQSYDLEMAVEGFTISLTGNTAKVDEQAIRNAIAKQGQINIDRVGSPHHSYWPLLPGAKQRMKNGEIKIDLR</sequence>
<feature type="compositionally biased region" description="Polar residues" evidence="1">
    <location>
        <begin position="13"/>
        <end position="22"/>
    </location>
</feature>
<name>A0A0D2W259_CAPO3</name>
<proteinExistence type="predicted"/>
<organism evidence="2 3">
    <name type="scientific">Capsaspora owczarzaki (strain ATCC 30864)</name>
    <dbReference type="NCBI Taxonomy" id="595528"/>
    <lineage>
        <taxon>Eukaryota</taxon>
        <taxon>Filasterea</taxon>
        <taxon>Capsaspora</taxon>
    </lineage>
</organism>
<dbReference type="InParanoid" id="A0A0D2W259"/>
<feature type="compositionally biased region" description="Low complexity" evidence="1">
    <location>
        <begin position="113"/>
        <end position="167"/>
    </location>
</feature>
<dbReference type="Proteomes" id="UP000008743">
    <property type="component" value="Unassembled WGS sequence"/>
</dbReference>